<accession>I8XNS4</accession>
<organism evidence="2 3">
    <name type="scientific">Bacteroides nordii CL02T12C05</name>
    <dbReference type="NCBI Taxonomy" id="997884"/>
    <lineage>
        <taxon>Bacteria</taxon>
        <taxon>Pseudomonadati</taxon>
        <taxon>Bacteroidota</taxon>
        <taxon>Bacteroidia</taxon>
        <taxon>Bacteroidales</taxon>
        <taxon>Bacteroidaceae</taxon>
        <taxon>Bacteroides</taxon>
    </lineage>
</organism>
<dbReference type="AlphaFoldDB" id="I8XNS4"/>
<feature type="domain" description="Endonuclease GajA/Old nuclease/RecF-like AAA" evidence="1">
    <location>
        <begin position="1"/>
        <end position="330"/>
    </location>
</feature>
<name>I8XNS4_9BACE</name>
<dbReference type="InterPro" id="IPR041685">
    <property type="entry name" value="AAA_GajA/Old/RecF-like"/>
</dbReference>
<keyword evidence="3" id="KW-1185">Reference proteome</keyword>
<dbReference type="Proteomes" id="UP000003089">
    <property type="component" value="Unassembled WGS sequence"/>
</dbReference>
<dbReference type="InterPro" id="IPR014555">
    <property type="entry name" value="RecF-like"/>
</dbReference>
<dbReference type="RefSeq" id="WP_007485195.1">
    <property type="nucleotide sequence ID" value="NZ_JH724314.1"/>
</dbReference>
<dbReference type="HOGENOM" id="CLU_063816_1_0_10"/>
<dbReference type="eggNOG" id="COG1106">
    <property type="taxonomic scope" value="Bacteria"/>
</dbReference>
<sequence length="376" mass="42822">MKSVVIKNYKNIKELSIDSLAPVNLIVGRNNVGKSTLLEAISIYAAGGNIEWLKEILEFRGESVNIGYPLRDTDIEFENIMTEHFLSFFPERKAIFSENNSIIIGEIENNSTHTGTLSIRLAHIAEEIFKTETGSHRSITTLTDEELLADKSSTYSSNLVGDGLEITFAEEIVIVPFYKRNPYSIAKIKGIPFEYIKTNDFQSTQNASLFDKISLSPEEKYIIEALHIIEPDIDKLNFLNDDLRTKRRIPYVTLKGKEQRYRLSSMGDGINRILTIILALLNCKGGILLLDEFETGLHYSTQIKLWKIIFMLSEKLNIQVFVTSHSQDCINSFVEANNKQKGKLIRLENRNGNVVAVNYDDEKELRFATDNNIEIR</sequence>
<gene>
    <name evidence="2" type="ORF">HMPREF1068_02097</name>
</gene>
<evidence type="ECO:0000313" key="2">
    <source>
        <dbReference type="EMBL" id="EIY52550.1"/>
    </source>
</evidence>
<dbReference type="STRING" id="997884.HMPREF1068_02097"/>
<dbReference type="GeneID" id="69502563"/>
<dbReference type="PATRIC" id="fig|997884.3.peg.2133"/>
<dbReference type="GO" id="GO:0005524">
    <property type="term" value="F:ATP binding"/>
    <property type="evidence" value="ECO:0007669"/>
    <property type="project" value="InterPro"/>
</dbReference>
<dbReference type="PANTHER" id="PTHR43581">
    <property type="entry name" value="ATP/GTP PHOSPHATASE"/>
    <property type="match status" value="1"/>
</dbReference>
<evidence type="ECO:0000313" key="3">
    <source>
        <dbReference type="Proteomes" id="UP000003089"/>
    </source>
</evidence>
<dbReference type="PIRSF" id="PIRSF029347">
    <property type="entry name" value="RecF"/>
    <property type="match status" value="1"/>
</dbReference>
<comment type="caution">
    <text evidence="2">The sequence shown here is derived from an EMBL/GenBank/DDBJ whole genome shotgun (WGS) entry which is preliminary data.</text>
</comment>
<protein>
    <recommendedName>
        <fullName evidence="1">Endonuclease GajA/Old nuclease/RecF-like AAA domain-containing protein</fullName>
    </recommendedName>
</protein>
<dbReference type="CDD" id="cd00267">
    <property type="entry name" value="ABC_ATPase"/>
    <property type="match status" value="1"/>
</dbReference>
<proteinExistence type="predicted"/>
<dbReference type="Pfam" id="PF13175">
    <property type="entry name" value="AAA_15"/>
    <property type="match status" value="1"/>
</dbReference>
<dbReference type="Gene3D" id="3.40.50.300">
    <property type="entry name" value="P-loop containing nucleotide triphosphate hydrolases"/>
    <property type="match status" value="2"/>
</dbReference>
<dbReference type="InterPro" id="IPR051396">
    <property type="entry name" value="Bact_Antivir_Def_Nuclease"/>
</dbReference>
<dbReference type="GO" id="GO:0016887">
    <property type="term" value="F:ATP hydrolysis activity"/>
    <property type="evidence" value="ECO:0007669"/>
    <property type="project" value="InterPro"/>
</dbReference>
<reference evidence="2 3" key="1">
    <citation type="submission" date="2012-02" db="EMBL/GenBank/DDBJ databases">
        <title>The Genome Sequence of Bacteroides nordii CL02T12C05.</title>
        <authorList>
            <consortium name="The Broad Institute Genome Sequencing Platform"/>
            <person name="Earl A."/>
            <person name="Ward D."/>
            <person name="Feldgarden M."/>
            <person name="Gevers D."/>
            <person name="Zitomersky N.L."/>
            <person name="Coyne M.J."/>
            <person name="Comstock L.E."/>
            <person name="Young S.K."/>
            <person name="Zeng Q."/>
            <person name="Gargeya S."/>
            <person name="Fitzgerald M."/>
            <person name="Haas B."/>
            <person name="Abouelleil A."/>
            <person name="Alvarado L."/>
            <person name="Arachchi H.M."/>
            <person name="Berlin A."/>
            <person name="Chapman S.B."/>
            <person name="Gearin G."/>
            <person name="Goldberg J."/>
            <person name="Griggs A."/>
            <person name="Gujja S."/>
            <person name="Hansen M."/>
            <person name="Heiman D."/>
            <person name="Howarth C."/>
            <person name="Larimer J."/>
            <person name="Lui A."/>
            <person name="MacDonald P.J.P."/>
            <person name="McCowen C."/>
            <person name="Montmayeur A."/>
            <person name="Murphy C."/>
            <person name="Neiman D."/>
            <person name="Pearson M."/>
            <person name="Priest M."/>
            <person name="Roberts A."/>
            <person name="Saif S."/>
            <person name="Shea T."/>
            <person name="Sisk P."/>
            <person name="Stolte C."/>
            <person name="Sykes S."/>
            <person name="Wortman J."/>
            <person name="Nusbaum C."/>
            <person name="Birren B."/>
        </authorList>
    </citation>
    <scope>NUCLEOTIDE SEQUENCE [LARGE SCALE GENOMIC DNA]</scope>
    <source>
        <strain evidence="2 3">CL02T12C05</strain>
    </source>
</reference>
<dbReference type="PANTHER" id="PTHR43581:SF4">
    <property type="entry name" value="ATP_GTP PHOSPHATASE"/>
    <property type="match status" value="1"/>
</dbReference>
<dbReference type="SUPFAM" id="SSF52540">
    <property type="entry name" value="P-loop containing nucleoside triphosphate hydrolases"/>
    <property type="match status" value="1"/>
</dbReference>
<dbReference type="EMBL" id="AGXS01000015">
    <property type="protein sequence ID" value="EIY52550.1"/>
    <property type="molecule type" value="Genomic_DNA"/>
</dbReference>
<dbReference type="InterPro" id="IPR027417">
    <property type="entry name" value="P-loop_NTPase"/>
</dbReference>
<evidence type="ECO:0000259" key="1">
    <source>
        <dbReference type="Pfam" id="PF13175"/>
    </source>
</evidence>